<dbReference type="PROSITE" id="PS50157">
    <property type="entry name" value="ZINC_FINGER_C2H2_2"/>
    <property type="match status" value="1"/>
</dbReference>
<dbReference type="SUPFAM" id="SSF57667">
    <property type="entry name" value="beta-beta-alpha zinc fingers"/>
    <property type="match status" value="1"/>
</dbReference>
<protein>
    <recommendedName>
        <fullName evidence="3">C2H2-type domain-containing protein</fullName>
    </recommendedName>
</protein>
<organism evidence="4 5">
    <name type="scientific">Cryomyces antarcticus</name>
    <dbReference type="NCBI Taxonomy" id="329879"/>
    <lineage>
        <taxon>Eukaryota</taxon>
        <taxon>Fungi</taxon>
        <taxon>Dikarya</taxon>
        <taxon>Ascomycota</taxon>
        <taxon>Pezizomycotina</taxon>
        <taxon>Dothideomycetes</taxon>
        <taxon>Dothideomycetes incertae sedis</taxon>
        <taxon>Cryomyces</taxon>
    </lineage>
</organism>
<feature type="domain" description="C2H2-type" evidence="3">
    <location>
        <begin position="23"/>
        <end position="52"/>
    </location>
</feature>
<evidence type="ECO:0000313" key="5">
    <source>
        <dbReference type="Proteomes" id="UP001357485"/>
    </source>
</evidence>
<evidence type="ECO:0000259" key="3">
    <source>
        <dbReference type="PROSITE" id="PS50157"/>
    </source>
</evidence>
<gene>
    <name evidence="4" type="ORF">LTR16_001445</name>
</gene>
<dbReference type="PANTHER" id="PTHR47251">
    <property type="entry name" value="FINGER DOMAIN PROTEIN, PUTATIVE (AFU_ORTHOLOGUE AFUA_3G04180)-RELATED"/>
    <property type="match status" value="1"/>
</dbReference>
<dbReference type="InterPro" id="IPR036236">
    <property type="entry name" value="Znf_C2H2_sf"/>
</dbReference>
<reference evidence="4 5" key="1">
    <citation type="submission" date="2023-08" db="EMBL/GenBank/DDBJ databases">
        <title>Black Yeasts Isolated from many extreme environments.</title>
        <authorList>
            <person name="Coleine C."/>
            <person name="Stajich J.E."/>
            <person name="Selbmann L."/>
        </authorList>
    </citation>
    <scope>NUCLEOTIDE SEQUENCE [LARGE SCALE GENOMIC DNA]</scope>
    <source>
        <strain evidence="4 5">CCFEE 536</strain>
    </source>
</reference>
<dbReference type="InterPro" id="IPR013087">
    <property type="entry name" value="Znf_C2H2_type"/>
</dbReference>
<keyword evidence="1" id="KW-0863">Zinc-finger</keyword>
<sequence length="184" mass="20188">MAPRFLTNPAPKTESAREARKSFFCELCQKSYARMNEFEAHESSYDHSHKKRLKEMKQMTRDPLATDKARRAERRADEKSGLIAIKPISLSANATSTSAGKGFKKGGFKSAFGAPADTAVEGSDNKPFAKQEGRVVETGGSVVKTVVGVGAEEEEEEDERDLGYEYYNPLLPTGCGPDCPCQKD</sequence>
<evidence type="ECO:0000256" key="1">
    <source>
        <dbReference type="PROSITE-ProRule" id="PRU00042"/>
    </source>
</evidence>
<proteinExistence type="predicted"/>
<dbReference type="EMBL" id="JAVRRA010000077">
    <property type="protein sequence ID" value="KAK5294137.1"/>
    <property type="molecule type" value="Genomic_DNA"/>
</dbReference>
<keyword evidence="1" id="KW-0862">Zinc</keyword>
<evidence type="ECO:0000256" key="2">
    <source>
        <dbReference type="SAM" id="MobiDB-lite"/>
    </source>
</evidence>
<dbReference type="Proteomes" id="UP001357485">
    <property type="component" value="Unassembled WGS sequence"/>
</dbReference>
<keyword evidence="5" id="KW-1185">Reference proteome</keyword>
<accession>A0ABR0M850</accession>
<dbReference type="PANTHER" id="PTHR47251:SF1">
    <property type="entry name" value="FINGER DOMAIN PROTEIN, PUTATIVE (AFU_ORTHOLOGUE AFUA_3G04180)-RELATED"/>
    <property type="match status" value="1"/>
</dbReference>
<feature type="region of interest" description="Disordered" evidence="2">
    <location>
        <begin position="41"/>
        <end position="80"/>
    </location>
</feature>
<evidence type="ECO:0000313" key="4">
    <source>
        <dbReference type="EMBL" id="KAK5294137.1"/>
    </source>
</evidence>
<name>A0ABR0M850_9PEZI</name>
<keyword evidence="1" id="KW-0479">Metal-binding</keyword>
<comment type="caution">
    <text evidence="4">The sequence shown here is derived from an EMBL/GenBank/DDBJ whole genome shotgun (WGS) entry which is preliminary data.</text>
</comment>
<feature type="compositionally biased region" description="Basic and acidic residues" evidence="2">
    <location>
        <begin position="55"/>
        <end position="80"/>
    </location>
</feature>
<dbReference type="PROSITE" id="PS00028">
    <property type="entry name" value="ZINC_FINGER_C2H2_1"/>
    <property type="match status" value="1"/>
</dbReference>